<keyword evidence="3" id="KW-1185">Reference proteome</keyword>
<name>A0AB40BSN5_DIOCR</name>
<proteinExistence type="predicted"/>
<dbReference type="Proteomes" id="UP001515500">
    <property type="component" value="Chromosome 7"/>
</dbReference>
<dbReference type="Pfam" id="PF11961">
    <property type="entry name" value="DUF3475"/>
    <property type="match status" value="1"/>
</dbReference>
<feature type="domain" description="DUF668" evidence="1">
    <location>
        <begin position="324"/>
        <end position="419"/>
    </location>
</feature>
<gene>
    <name evidence="4" type="primary">LOC120265705</name>
</gene>
<dbReference type="PANTHER" id="PTHR31371:SF13">
    <property type="entry name" value="OS05G0457600 PROTEIN"/>
    <property type="match status" value="1"/>
</dbReference>
<accession>A0AB40BSN5</accession>
<dbReference type="InterPro" id="IPR007700">
    <property type="entry name" value="DUF668"/>
</dbReference>
<dbReference type="AlphaFoldDB" id="A0AB40BSN5"/>
<dbReference type="RefSeq" id="XP_039129586.1">
    <property type="nucleotide sequence ID" value="XM_039273652.1"/>
</dbReference>
<dbReference type="GeneID" id="120265705"/>
<reference evidence="4" key="1">
    <citation type="submission" date="2025-08" db="UniProtKB">
        <authorList>
            <consortium name="RefSeq"/>
        </authorList>
    </citation>
    <scope>IDENTIFICATION</scope>
</reference>
<dbReference type="InterPro" id="IPR021864">
    <property type="entry name" value="DUF3475"/>
</dbReference>
<dbReference type="GO" id="GO:0045927">
    <property type="term" value="P:positive regulation of growth"/>
    <property type="evidence" value="ECO:0007669"/>
    <property type="project" value="InterPro"/>
</dbReference>
<dbReference type="Pfam" id="PF05003">
    <property type="entry name" value="DUF668"/>
    <property type="match status" value="1"/>
</dbReference>
<organism evidence="3 4">
    <name type="scientific">Dioscorea cayennensis subsp. rotundata</name>
    <name type="common">White Guinea yam</name>
    <name type="synonym">Dioscorea rotundata</name>
    <dbReference type="NCBI Taxonomy" id="55577"/>
    <lineage>
        <taxon>Eukaryota</taxon>
        <taxon>Viridiplantae</taxon>
        <taxon>Streptophyta</taxon>
        <taxon>Embryophyta</taxon>
        <taxon>Tracheophyta</taxon>
        <taxon>Spermatophyta</taxon>
        <taxon>Magnoliopsida</taxon>
        <taxon>Liliopsida</taxon>
        <taxon>Dioscoreales</taxon>
        <taxon>Dioscoreaceae</taxon>
        <taxon>Dioscorea</taxon>
    </lineage>
</organism>
<dbReference type="PANTHER" id="PTHR31371">
    <property type="entry name" value="BNAC09G50660D PROTEIN"/>
    <property type="match status" value="1"/>
</dbReference>
<evidence type="ECO:0000313" key="3">
    <source>
        <dbReference type="Proteomes" id="UP001515500"/>
    </source>
</evidence>
<evidence type="ECO:0000259" key="2">
    <source>
        <dbReference type="Pfam" id="PF11961"/>
    </source>
</evidence>
<feature type="domain" description="DUF3475" evidence="2">
    <location>
        <begin position="24"/>
        <end position="79"/>
    </location>
</feature>
<protein>
    <submittedName>
        <fullName evidence="4">LOW QUALITY PROTEIN: uncharacterized protein LOC120265705</fullName>
    </submittedName>
</protein>
<evidence type="ECO:0000259" key="1">
    <source>
        <dbReference type="Pfam" id="PF05003"/>
    </source>
</evidence>
<sequence length="479" mass="54509">MVVPKQRALVGSTSAMQQHDVVGILAFEAAATMARLVSLHKALSEPEILRLFSDTIRSQGVAYLNSTDETFLLQLACAEFITDLDRAAAVISRFDKKHGRGLSRVKRFKRVYCDFKSGNTVDLEQTWFSKKRVYKKVRKMEKFIAATSKLCTEMEVLEVSRQKLNKQWNKYSGPIPAQTLIISNTTNDLLSDIKSRHQKIHKLKEESLWNQTFNKMVRIMAPSAFFIFSRICAVFGPFVPGLPEVLVTQINGSNNNPSICFVPVSKLRIQSPLSSSGSSILEKQAMINSKEVPLMRNSCPIFGSKEQTEAHGNRRRLLEAASNTVGGSSMALRYADVIVSAERLMLIKSDSSNDSKGERVLRDEIYKMLPLKLREAVRKKLRECWRDPGPLDGCLADGWKAAVERIMRWLSPMAHDTLRWQAERNMDRRQWFDPQPKALLLQTLHFSDMEKTEAAIVEVLVGLSCVCWYEERRYESLRL</sequence>
<evidence type="ECO:0000313" key="4">
    <source>
        <dbReference type="RefSeq" id="XP_039129586.1"/>
    </source>
</evidence>